<dbReference type="Gene3D" id="2.40.70.10">
    <property type="entry name" value="Acid Proteases"/>
    <property type="match status" value="1"/>
</dbReference>
<dbReference type="InterPro" id="IPR032567">
    <property type="entry name" value="RTL1-rel"/>
</dbReference>
<keyword evidence="2" id="KW-1185">Reference proteome</keyword>
<accession>A0ABM3C0R8</accession>
<protein>
    <recommendedName>
        <fullName evidence="4">Gag-Pol polyprotein</fullName>
    </recommendedName>
</protein>
<evidence type="ECO:0000256" key="1">
    <source>
        <dbReference type="SAM" id="MobiDB-lite"/>
    </source>
</evidence>
<organism evidence="2 3">
    <name type="scientific">Gossypium hirsutum</name>
    <name type="common">Upland cotton</name>
    <name type="synonym">Gossypium mexicanum</name>
    <dbReference type="NCBI Taxonomy" id="3635"/>
    <lineage>
        <taxon>Eukaryota</taxon>
        <taxon>Viridiplantae</taxon>
        <taxon>Streptophyta</taxon>
        <taxon>Embryophyta</taxon>
        <taxon>Tracheophyta</taxon>
        <taxon>Spermatophyta</taxon>
        <taxon>Magnoliopsida</taxon>
        <taxon>eudicotyledons</taxon>
        <taxon>Gunneridae</taxon>
        <taxon>Pentapetalae</taxon>
        <taxon>rosids</taxon>
        <taxon>malvids</taxon>
        <taxon>Malvales</taxon>
        <taxon>Malvaceae</taxon>
        <taxon>Malvoideae</taxon>
        <taxon>Gossypium</taxon>
    </lineage>
</organism>
<dbReference type="InterPro" id="IPR021109">
    <property type="entry name" value="Peptidase_aspartic_dom_sf"/>
</dbReference>
<dbReference type="PANTHER" id="PTHR15503">
    <property type="entry name" value="LDOC1 RELATED"/>
    <property type="match status" value="1"/>
</dbReference>
<dbReference type="Proteomes" id="UP000818029">
    <property type="component" value="Chromosome A07"/>
</dbReference>
<proteinExistence type="predicted"/>
<sequence length="273" mass="30605">MLQRDIQIEIKINRTQHLNPRPLRSRVSAMLNQINRSVYNVKDITSVSVEETKGCFKCRSLDHFICNCPEMKEREKKQEVKASSAPLRGIPKKNPGSGASSRGVERDTVVRSEGRALARTYAIRAREEAEAPDVITGTFSIHDISVITSINLGSTHSYICMELIPRISMLIESTELVVKVSNPLGRYVLVDQVCRNCPLTIRGHYFSAKLMLLSFNEFNVILGMDWLTPNSVVVNCGRKVIELKCEYGNVLQVGPDESNKLPVIVSPLTAKKY</sequence>
<dbReference type="RefSeq" id="XP_040972910.1">
    <property type="nucleotide sequence ID" value="XM_041116976.1"/>
</dbReference>
<feature type="region of interest" description="Disordered" evidence="1">
    <location>
        <begin position="77"/>
        <end position="106"/>
    </location>
</feature>
<dbReference type="Gene3D" id="4.10.60.10">
    <property type="entry name" value="Zinc finger, CCHC-type"/>
    <property type="match status" value="1"/>
</dbReference>
<reference evidence="2" key="1">
    <citation type="journal article" date="2020" name="Nat. Genet.">
        <title>Genomic diversifications of five Gossypium allopolyploid species and their impact on cotton improvement.</title>
        <authorList>
            <person name="Chen Z.J."/>
            <person name="Sreedasyam A."/>
            <person name="Ando A."/>
            <person name="Song Q."/>
            <person name="De Santiago L.M."/>
            <person name="Hulse-Kemp A.M."/>
            <person name="Ding M."/>
            <person name="Ye W."/>
            <person name="Kirkbride R.C."/>
            <person name="Jenkins J."/>
            <person name="Plott C."/>
            <person name="Lovell J."/>
            <person name="Lin Y.M."/>
            <person name="Vaughn R."/>
            <person name="Liu B."/>
            <person name="Simpson S."/>
            <person name="Scheffler B.E."/>
            <person name="Wen L."/>
            <person name="Saski C.A."/>
            <person name="Grover C.E."/>
            <person name="Hu G."/>
            <person name="Conover J.L."/>
            <person name="Carlson J.W."/>
            <person name="Shu S."/>
            <person name="Boston L.B."/>
            <person name="Williams M."/>
            <person name="Peterson D.G."/>
            <person name="McGee K."/>
            <person name="Jones D.C."/>
            <person name="Wendel J.F."/>
            <person name="Stelly D.M."/>
            <person name="Grimwood J."/>
            <person name="Schmutz J."/>
        </authorList>
    </citation>
    <scope>NUCLEOTIDE SEQUENCE [LARGE SCALE GENOMIC DNA]</scope>
    <source>
        <strain evidence="2">cv. TM-1</strain>
    </source>
</reference>
<dbReference type="GeneID" id="121231919"/>
<gene>
    <name evidence="3" type="primary">LOC121231919</name>
</gene>
<dbReference type="SUPFAM" id="SSF50630">
    <property type="entry name" value="Acid proteases"/>
    <property type="match status" value="1"/>
</dbReference>
<evidence type="ECO:0008006" key="4">
    <source>
        <dbReference type="Google" id="ProtNLM"/>
    </source>
</evidence>
<evidence type="ECO:0000313" key="2">
    <source>
        <dbReference type="Proteomes" id="UP000818029"/>
    </source>
</evidence>
<evidence type="ECO:0000313" key="3">
    <source>
        <dbReference type="RefSeq" id="XP_040972910.1"/>
    </source>
</evidence>
<reference evidence="3" key="2">
    <citation type="submission" date="2025-08" db="UniProtKB">
        <authorList>
            <consortium name="RefSeq"/>
        </authorList>
    </citation>
    <scope>IDENTIFICATION</scope>
</reference>
<dbReference type="Pfam" id="PF08284">
    <property type="entry name" value="RVP_2"/>
    <property type="match status" value="1"/>
</dbReference>
<name>A0ABM3C0R8_GOSHI</name>
<dbReference type="CDD" id="cd00303">
    <property type="entry name" value="retropepsin_like"/>
    <property type="match status" value="1"/>
</dbReference>
<dbReference type="PANTHER" id="PTHR15503:SF45">
    <property type="entry name" value="RNA-DIRECTED DNA POLYMERASE HOMOLOG"/>
    <property type="match status" value="1"/>
</dbReference>